<protein>
    <submittedName>
        <fullName evidence="10">ABC-type multidrug transport system, ATPase and permease components</fullName>
    </submittedName>
</protein>
<dbReference type="Proteomes" id="UP000217194">
    <property type="component" value="Chromosome"/>
</dbReference>
<dbReference type="GO" id="GO:0140359">
    <property type="term" value="F:ABC-type transporter activity"/>
    <property type="evidence" value="ECO:0007669"/>
    <property type="project" value="InterPro"/>
</dbReference>
<dbReference type="InterPro" id="IPR017871">
    <property type="entry name" value="ABC_transporter-like_CS"/>
</dbReference>
<dbReference type="SUPFAM" id="SSF90123">
    <property type="entry name" value="ABC transporter transmembrane region"/>
    <property type="match status" value="1"/>
</dbReference>
<feature type="transmembrane region" description="Helical" evidence="7">
    <location>
        <begin position="78"/>
        <end position="103"/>
    </location>
</feature>
<keyword evidence="6 7" id="KW-0472">Membrane</keyword>
<dbReference type="GO" id="GO:0034040">
    <property type="term" value="F:ATPase-coupled lipid transmembrane transporter activity"/>
    <property type="evidence" value="ECO:0007669"/>
    <property type="project" value="TreeGrafter"/>
</dbReference>
<evidence type="ECO:0000256" key="4">
    <source>
        <dbReference type="ARBA" id="ARBA00022840"/>
    </source>
</evidence>
<dbReference type="GO" id="GO:0005524">
    <property type="term" value="F:ATP binding"/>
    <property type="evidence" value="ECO:0007669"/>
    <property type="project" value="UniProtKB-KW"/>
</dbReference>
<evidence type="ECO:0000256" key="5">
    <source>
        <dbReference type="ARBA" id="ARBA00022989"/>
    </source>
</evidence>
<evidence type="ECO:0000256" key="7">
    <source>
        <dbReference type="SAM" id="Phobius"/>
    </source>
</evidence>
<dbReference type="PROSITE" id="PS50929">
    <property type="entry name" value="ABC_TM1F"/>
    <property type="match status" value="1"/>
</dbReference>
<sequence>MNFMTNDLRRASTILTRRDKQKIAIVVGLNIVLGFLDLLGVAAVGLVGALAVIGFGASTPSPRINQLMEFLNLNNLEFQLQVAILGIVAGVAFIVRTISSIYVNKRIMFFFSRKGASLANELFAKVLNQNLTGLRRRTTQEYNYLFGEGITNLTIGTLATASTIVSDLILLGILLAGILFADFGLGVTILFTFGGLGYFLNRLTGRRAKAIGTKDAALSLKSYLAIHDSISGFSERYAGNTLGSSVSDFHVLKNQHSEVLAQRQFLPILSKYLIESAVIFLALGVAAFQFLVGSAGQAIGALSIFLGAGSRIAPAVLRIQQSLVTFRASSKSTELTLELISELTHLAPLVGSEANLILEHNGFKGTVEISSASFKYPKTSSFVLDDISLQIPAGSFVAIIGPSGGGKSTLVDAMLGLVDLDKGLISISGEEPKVAISKWPGAVAYVPQSIVLTNESMIQNVISGYAETESNRRRALKMLELVHLNEIAIALPNGFDSEIGERGEKLSGGQAQRLGLARALFSGPQLLFLDEATSALDGETEKLVSETLVKLRGRTTIITIAHRLNTVKKADLVVYLENGRLRCSGSFEEVSSQVPGLASQIQSK</sequence>
<feature type="transmembrane region" description="Helical" evidence="7">
    <location>
        <begin position="144"/>
        <end position="165"/>
    </location>
</feature>
<reference evidence="10 11" key="1">
    <citation type="submission" date="2016-07" db="EMBL/GenBank/DDBJ databases">
        <title>High microdiversification within the ubiquitous acI lineage of Actinobacteria.</title>
        <authorList>
            <person name="Neuenschwander S.M."/>
            <person name="Salcher M."/>
            <person name="Ghai R."/>
            <person name="Pernthaler J."/>
        </authorList>
    </citation>
    <scope>NUCLEOTIDE SEQUENCE [LARGE SCALE GENOMIC DNA]</scope>
    <source>
        <strain evidence="10">MMS-IIB-76</strain>
    </source>
</reference>
<feature type="transmembrane region" description="Helical" evidence="7">
    <location>
        <begin position="272"/>
        <end position="292"/>
    </location>
</feature>
<accession>A0AAD0E5R3</accession>
<dbReference type="InterPro" id="IPR039421">
    <property type="entry name" value="Type_1_exporter"/>
</dbReference>
<dbReference type="InterPro" id="IPR027417">
    <property type="entry name" value="P-loop_NTPase"/>
</dbReference>
<name>A0AAD0E5R3_9ACTN</name>
<gene>
    <name evidence="10" type="ORF">A1sIIB76_00250</name>
</gene>
<dbReference type="GO" id="GO:0016887">
    <property type="term" value="F:ATP hydrolysis activity"/>
    <property type="evidence" value="ECO:0007669"/>
    <property type="project" value="InterPro"/>
</dbReference>
<dbReference type="SMART" id="SM00382">
    <property type="entry name" value="AAA"/>
    <property type="match status" value="1"/>
</dbReference>
<dbReference type="Gene3D" id="1.20.1560.10">
    <property type="entry name" value="ABC transporter type 1, transmembrane domain"/>
    <property type="match status" value="1"/>
</dbReference>
<evidence type="ECO:0000259" key="9">
    <source>
        <dbReference type="PROSITE" id="PS50929"/>
    </source>
</evidence>
<evidence type="ECO:0000259" key="8">
    <source>
        <dbReference type="PROSITE" id="PS50893"/>
    </source>
</evidence>
<evidence type="ECO:0000256" key="2">
    <source>
        <dbReference type="ARBA" id="ARBA00022692"/>
    </source>
</evidence>
<evidence type="ECO:0000256" key="6">
    <source>
        <dbReference type="ARBA" id="ARBA00023136"/>
    </source>
</evidence>
<evidence type="ECO:0000313" key="11">
    <source>
        <dbReference type="Proteomes" id="UP000217194"/>
    </source>
</evidence>
<dbReference type="InterPro" id="IPR011527">
    <property type="entry name" value="ABC1_TM_dom"/>
</dbReference>
<dbReference type="EMBL" id="CP016778">
    <property type="protein sequence ID" value="ASY22060.1"/>
    <property type="molecule type" value="Genomic_DNA"/>
</dbReference>
<keyword evidence="5 7" id="KW-1133">Transmembrane helix</keyword>
<comment type="subcellular location">
    <subcellularLocation>
        <location evidence="1">Cell membrane</location>
        <topology evidence="1">Multi-pass membrane protein</topology>
    </subcellularLocation>
</comment>
<dbReference type="InterPro" id="IPR003439">
    <property type="entry name" value="ABC_transporter-like_ATP-bd"/>
</dbReference>
<dbReference type="PROSITE" id="PS00211">
    <property type="entry name" value="ABC_TRANSPORTER_1"/>
    <property type="match status" value="1"/>
</dbReference>
<evidence type="ECO:0000313" key="10">
    <source>
        <dbReference type="EMBL" id="ASY22060.1"/>
    </source>
</evidence>
<dbReference type="GO" id="GO:0005886">
    <property type="term" value="C:plasma membrane"/>
    <property type="evidence" value="ECO:0007669"/>
    <property type="project" value="UniProtKB-SubCell"/>
</dbReference>
<dbReference type="Gene3D" id="3.40.50.300">
    <property type="entry name" value="P-loop containing nucleotide triphosphate hydrolases"/>
    <property type="match status" value="1"/>
</dbReference>
<dbReference type="InterPro" id="IPR003593">
    <property type="entry name" value="AAA+_ATPase"/>
</dbReference>
<feature type="transmembrane region" description="Helical" evidence="7">
    <location>
        <begin position="25"/>
        <end position="58"/>
    </location>
</feature>
<evidence type="ECO:0000256" key="3">
    <source>
        <dbReference type="ARBA" id="ARBA00022741"/>
    </source>
</evidence>
<dbReference type="PANTHER" id="PTHR24221">
    <property type="entry name" value="ATP-BINDING CASSETTE SUB-FAMILY B"/>
    <property type="match status" value="1"/>
</dbReference>
<dbReference type="PANTHER" id="PTHR24221:SF654">
    <property type="entry name" value="ATP-BINDING CASSETTE SUB-FAMILY B MEMBER 6"/>
    <property type="match status" value="1"/>
</dbReference>
<proteinExistence type="predicted"/>
<feature type="domain" description="ABC transmembrane type-1" evidence="9">
    <location>
        <begin position="64"/>
        <end position="328"/>
    </location>
</feature>
<organism evidence="10 11">
    <name type="scientific">Candidatus Planktophila versatilis</name>
    <dbReference type="NCBI Taxonomy" id="1884905"/>
    <lineage>
        <taxon>Bacteria</taxon>
        <taxon>Bacillati</taxon>
        <taxon>Actinomycetota</taxon>
        <taxon>Actinomycetes</taxon>
        <taxon>Candidatus Nanopelagicales</taxon>
        <taxon>Candidatus Nanopelagicaceae</taxon>
        <taxon>Candidatus Planktophila</taxon>
    </lineage>
</organism>
<keyword evidence="4" id="KW-0067">ATP-binding</keyword>
<evidence type="ECO:0000256" key="1">
    <source>
        <dbReference type="ARBA" id="ARBA00004651"/>
    </source>
</evidence>
<feature type="transmembrane region" description="Helical" evidence="7">
    <location>
        <begin position="171"/>
        <end position="200"/>
    </location>
</feature>
<dbReference type="PROSITE" id="PS50893">
    <property type="entry name" value="ABC_TRANSPORTER_2"/>
    <property type="match status" value="1"/>
</dbReference>
<feature type="domain" description="ABC transporter" evidence="8">
    <location>
        <begin position="367"/>
        <end position="603"/>
    </location>
</feature>
<dbReference type="RefSeq" id="WP_095696679.1">
    <property type="nucleotide sequence ID" value="NZ_CP016778.1"/>
</dbReference>
<dbReference type="InterPro" id="IPR036640">
    <property type="entry name" value="ABC1_TM_sf"/>
</dbReference>
<dbReference type="AlphaFoldDB" id="A0AAD0E5R3"/>
<keyword evidence="2 7" id="KW-0812">Transmembrane</keyword>
<dbReference type="SUPFAM" id="SSF52540">
    <property type="entry name" value="P-loop containing nucleoside triphosphate hydrolases"/>
    <property type="match status" value="1"/>
</dbReference>
<keyword evidence="3" id="KW-0547">Nucleotide-binding</keyword>
<dbReference type="Pfam" id="PF00005">
    <property type="entry name" value="ABC_tran"/>
    <property type="match status" value="1"/>
</dbReference>